<dbReference type="InterPro" id="IPR016208">
    <property type="entry name" value="Ald_Oxase/xanthine_DH-like"/>
</dbReference>
<evidence type="ECO:0000256" key="2">
    <source>
        <dbReference type="ARBA" id="ARBA00023002"/>
    </source>
</evidence>
<keyword evidence="5" id="KW-1185">Reference proteome</keyword>
<dbReference type="SUPFAM" id="SSF56003">
    <property type="entry name" value="Molybdenum cofactor-binding domain"/>
    <property type="match status" value="1"/>
</dbReference>
<dbReference type="InterPro" id="IPR036856">
    <property type="entry name" value="Ald_Oxase/Xan_DH_a/b_sf"/>
</dbReference>
<dbReference type="GO" id="GO:0016491">
    <property type="term" value="F:oxidoreductase activity"/>
    <property type="evidence" value="ECO:0007669"/>
    <property type="project" value="UniProtKB-KW"/>
</dbReference>
<dbReference type="Pfam" id="PF20256">
    <property type="entry name" value="MoCoBD_2"/>
    <property type="match status" value="1"/>
</dbReference>
<dbReference type="Gene3D" id="3.90.1170.50">
    <property type="entry name" value="Aldehyde oxidase/xanthine dehydrogenase, a/b hammerhead"/>
    <property type="match status" value="1"/>
</dbReference>
<sequence>MAKFGLSQSVRRVEDPRLLLGHGRYTADVGSGQAVGYVLRSPHAHAKLGAIDTTVARTMPGVLAVYTYADWEALGLGEIPCAVPMKNRDGTPRAETPRYGLAKEFVRHVGDPVAFIVAETTEAARDASEAIMVDYEVMPSATDLATAHLPGAALVWPNTPNNICFDWDVGDKAATDALFAKAAHVTRLTVVNNRVVVNSLEARAALAEFDAETGRFTLHAGTQGSWLVKNLLASSVFKLPPDRFRVITPDVGGGFGMKIFLYAEYALCCMAARELGRPVRWISERTEAFLSDTQGRDNITEGQIALDAEGKFLAMRTTNHAGMGAYLSTFGPFIPTMAGTKVLASVYGFQSIHAHVIGVLTNTVPVDAYRGAGRPESNYLVERLIDAAARETGIDRIELRRRNMVPSTAMPFTSAMAQRYDSGEFSRVMDAALARIDWAGFPARRAEAATRGQKRGIGLAYYLEATGGAPTERAEVRFAEDGMVDVIVGTQSTGQGHETAYSMLTANELGIPMDKIRILQGDTDAAPSGGGTGGARSLYSEGTAIMATTATVIEKGRQAAGEALEAATVDIEFDKGRFTVVGTDRFIDIIELAAGQRAKVAAGLDATLLDAAEVADIPTHTFPNGCHIAEVEVDPETGHIAIPRYLVVDDVGHALNPLIVRGQVHGGVAQGIGQAFLERTSYDPESGQLLSASFMDYAMPRAIDLPDIEVDLIEVPCDTNPLGVKGAGEAGAVGSPPAAMNALVDALSGDGITHMDMPATPETVWKALALARAA</sequence>
<dbReference type="OrthoDB" id="7374166at2"/>
<dbReference type="InterPro" id="IPR000674">
    <property type="entry name" value="Ald_Oxase/Xan_DH_a/b"/>
</dbReference>
<dbReference type="PANTHER" id="PTHR11908:SF132">
    <property type="entry name" value="ALDEHYDE OXIDASE 1-RELATED"/>
    <property type="match status" value="1"/>
</dbReference>
<evidence type="ECO:0000259" key="3">
    <source>
        <dbReference type="SMART" id="SM01008"/>
    </source>
</evidence>
<proteinExistence type="predicted"/>
<dbReference type="InterPro" id="IPR037165">
    <property type="entry name" value="AldOxase/xan_DH_Mopterin-bd_sf"/>
</dbReference>
<dbReference type="InterPro" id="IPR046867">
    <property type="entry name" value="AldOxase/xan_DH_MoCoBD2"/>
</dbReference>
<reference evidence="4 5" key="1">
    <citation type="submission" date="2018-06" db="EMBL/GenBank/DDBJ databases">
        <title>Genomic Encyclopedia of Archaeal and Bacterial Type Strains, Phase II (KMG-II): from individual species to whole genera.</title>
        <authorList>
            <person name="Goeker M."/>
        </authorList>
    </citation>
    <scope>NUCLEOTIDE SEQUENCE [LARGE SCALE GENOMIC DNA]</scope>
    <source>
        <strain evidence="4 5">DSM 24525</strain>
    </source>
</reference>
<dbReference type="Pfam" id="PF02738">
    <property type="entry name" value="MoCoBD_1"/>
    <property type="match status" value="1"/>
</dbReference>
<dbReference type="Proteomes" id="UP000249688">
    <property type="component" value="Unassembled WGS sequence"/>
</dbReference>
<gene>
    <name evidence="4" type="ORF">C8P66_105178</name>
</gene>
<feature type="domain" description="Aldehyde oxidase/xanthine dehydrogenase a/b hammerhead" evidence="3">
    <location>
        <begin position="20"/>
        <end position="139"/>
    </location>
</feature>
<dbReference type="Gene3D" id="3.30.365.10">
    <property type="entry name" value="Aldehyde oxidase/xanthine dehydrogenase, molybdopterin binding domain"/>
    <property type="match status" value="4"/>
</dbReference>
<dbReference type="PANTHER" id="PTHR11908">
    <property type="entry name" value="XANTHINE DEHYDROGENASE"/>
    <property type="match status" value="1"/>
</dbReference>
<protein>
    <submittedName>
        <fullName evidence="4">Carbon-monoxide dehydrogenase large subunit</fullName>
    </submittedName>
</protein>
<dbReference type="SMART" id="SM01008">
    <property type="entry name" value="Ald_Xan_dh_C"/>
    <property type="match status" value="1"/>
</dbReference>
<evidence type="ECO:0000256" key="1">
    <source>
        <dbReference type="ARBA" id="ARBA00022505"/>
    </source>
</evidence>
<dbReference type="GO" id="GO:0005506">
    <property type="term" value="F:iron ion binding"/>
    <property type="evidence" value="ECO:0007669"/>
    <property type="project" value="InterPro"/>
</dbReference>
<name>A0A2W7INE2_9PROT</name>
<accession>A0A2W7INE2</accession>
<dbReference type="EMBL" id="QKYU01000005">
    <property type="protein sequence ID" value="PZW48428.1"/>
    <property type="molecule type" value="Genomic_DNA"/>
</dbReference>
<evidence type="ECO:0000313" key="4">
    <source>
        <dbReference type="EMBL" id="PZW48428.1"/>
    </source>
</evidence>
<comment type="caution">
    <text evidence="4">The sequence shown here is derived from an EMBL/GenBank/DDBJ whole genome shotgun (WGS) entry which is preliminary data.</text>
</comment>
<dbReference type="Pfam" id="PF01315">
    <property type="entry name" value="Ald_Xan_dh_C"/>
    <property type="match status" value="1"/>
</dbReference>
<keyword evidence="2" id="KW-0560">Oxidoreductase</keyword>
<organism evidence="4 5">
    <name type="scientific">Humitalea rosea</name>
    <dbReference type="NCBI Taxonomy" id="990373"/>
    <lineage>
        <taxon>Bacteria</taxon>
        <taxon>Pseudomonadati</taxon>
        <taxon>Pseudomonadota</taxon>
        <taxon>Alphaproteobacteria</taxon>
        <taxon>Acetobacterales</taxon>
        <taxon>Roseomonadaceae</taxon>
        <taxon>Humitalea</taxon>
    </lineage>
</organism>
<dbReference type="RefSeq" id="WP_111397293.1">
    <property type="nucleotide sequence ID" value="NZ_QKYU01000005.1"/>
</dbReference>
<evidence type="ECO:0000313" key="5">
    <source>
        <dbReference type="Proteomes" id="UP000249688"/>
    </source>
</evidence>
<keyword evidence="1" id="KW-0500">Molybdenum</keyword>
<dbReference type="AlphaFoldDB" id="A0A2W7INE2"/>
<dbReference type="SUPFAM" id="SSF54665">
    <property type="entry name" value="CO dehydrogenase molybdoprotein N-domain-like"/>
    <property type="match status" value="1"/>
</dbReference>
<dbReference type="InterPro" id="IPR008274">
    <property type="entry name" value="AldOxase/xan_DH_MoCoBD1"/>
</dbReference>